<sequence>MPDLTFGQSIGVEPLPSQLALREISKELAAQLFACFYFDMGIEKEFSGFEEHLRKEWRVIMNSWYIGYEHMPADQLSTEFDNNVAFVKNIIFSRNYVKIFNFIQFVCRSSSCPKEIISGVTQVLIDCRAAYRLIDKTIVPIAAEAEAEAVAHAMSVAAAHPAQGPRTHLRASAEKLSGGDWGGAIRESIHAVEAAAKVVEPYASELGPALSRLEKRAAINPAMKRAFGALYGFSSDEKGIRHSLVYDEKANVTEADAMFMFGACAAFVSYLLSQQ</sequence>
<dbReference type="Proteomes" id="UP000028534">
    <property type="component" value="Unassembled WGS sequence"/>
</dbReference>
<proteinExistence type="predicted"/>
<protein>
    <recommendedName>
        <fullName evidence="1">HEPN AbiJ-N-terminal domain-containing protein</fullName>
    </recommendedName>
</protein>
<dbReference type="Pfam" id="PF18863">
    <property type="entry name" value="AbiJ_NTD4"/>
    <property type="match status" value="1"/>
</dbReference>
<evidence type="ECO:0000313" key="2">
    <source>
        <dbReference type="EMBL" id="KEZ20089.1"/>
    </source>
</evidence>
<dbReference type="AlphaFoldDB" id="A0A084EQ47"/>
<name>A0A084EQ47_SPHYA</name>
<evidence type="ECO:0000259" key="1">
    <source>
        <dbReference type="Pfam" id="PF18863"/>
    </source>
</evidence>
<dbReference type="InterPro" id="IPR049503">
    <property type="entry name" value="AbiJ_NTD4"/>
</dbReference>
<comment type="caution">
    <text evidence="2">The sequence shown here is derived from an EMBL/GenBank/DDBJ whole genome shotgun (WGS) entry which is preliminary data.</text>
</comment>
<dbReference type="eggNOG" id="ENOG5030H02">
    <property type="taxonomic scope" value="Bacteria"/>
</dbReference>
<accession>A0A084EQ47</accession>
<feature type="domain" description="HEPN AbiJ-N-terminal" evidence="1">
    <location>
        <begin position="6"/>
        <end position="154"/>
    </location>
</feature>
<organism evidence="2 3">
    <name type="scientific">Sphingobium yanoikuyae</name>
    <name type="common">Sphingomonas yanoikuyae</name>
    <dbReference type="NCBI Taxonomy" id="13690"/>
    <lineage>
        <taxon>Bacteria</taxon>
        <taxon>Pseudomonadati</taxon>
        <taxon>Pseudomonadota</taxon>
        <taxon>Alphaproteobacteria</taxon>
        <taxon>Sphingomonadales</taxon>
        <taxon>Sphingomonadaceae</taxon>
        <taxon>Sphingobium</taxon>
    </lineage>
</organism>
<dbReference type="PATRIC" id="fig|13690.10.peg.1336"/>
<dbReference type="RefSeq" id="WP_037518015.1">
    <property type="nucleotide sequence ID" value="NZ_JGVR01000005.1"/>
</dbReference>
<reference evidence="2 3" key="1">
    <citation type="submission" date="2014-03" db="EMBL/GenBank/DDBJ databases">
        <title>Genome sequence of Sphingobium yanoikuyae B1.</title>
        <authorList>
            <person name="Gan H.M."/>
            <person name="Gan H.Y."/>
            <person name="Savka M.A."/>
        </authorList>
    </citation>
    <scope>NUCLEOTIDE SEQUENCE [LARGE SCALE GENOMIC DNA]</scope>
    <source>
        <strain evidence="2 3">B1</strain>
    </source>
</reference>
<gene>
    <name evidence="2" type="ORF">CP98_01294</name>
</gene>
<evidence type="ECO:0000313" key="3">
    <source>
        <dbReference type="Proteomes" id="UP000028534"/>
    </source>
</evidence>
<dbReference type="EMBL" id="JGVR01000005">
    <property type="protein sequence ID" value="KEZ20089.1"/>
    <property type="molecule type" value="Genomic_DNA"/>
</dbReference>